<dbReference type="OrthoDB" id="3533814at2759"/>
<evidence type="ECO:0000313" key="4">
    <source>
        <dbReference type="Proteomes" id="UP000316270"/>
    </source>
</evidence>
<sequence>MAELPTSRKHGSHGAPDYPKLASTIAKGLDYSIFRRFDELSARNLLRAQDELMALEEEFRSLDNAESRNQHSMHATEKESLFSRLEFLLKRYHKALYLQNQIHELGTPTHDMAQRFDFWYRNAAMMEHADNTKRHASWPSHHILSDGTERLRDYANPRRARKPESRVERLIVRCVGWWIKEELPYSTPFEGPGHFKMRWIERIKHIIVLLLAVGSILVPTVALSYFCARFARWAVMLISMSAD</sequence>
<dbReference type="EMBL" id="CP042202">
    <property type="protein sequence ID" value="QDS77807.1"/>
    <property type="molecule type" value="Genomic_DNA"/>
</dbReference>
<keyword evidence="4" id="KW-1185">Reference proteome</keyword>
<dbReference type="PANTHER" id="PTHR34502:SF5">
    <property type="entry name" value="DUF6594 DOMAIN-CONTAINING PROTEIN"/>
    <property type="match status" value="1"/>
</dbReference>
<dbReference type="Proteomes" id="UP000316270">
    <property type="component" value="Chromosome 18"/>
</dbReference>
<evidence type="ECO:0000259" key="2">
    <source>
        <dbReference type="Pfam" id="PF20237"/>
    </source>
</evidence>
<keyword evidence="1" id="KW-0472">Membrane</keyword>
<proteinExistence type="predicted"/>
<name>A0A517LQ95_9PEZI</name>
<dbReference type="Pfam" id="PF20237">
    <property type="entry name" value="DUF6594"/>
    <property type="match status" value="1"/>
</dbReference>
<evidence type="ECO:0000313" key="3">
    <source>
        <dbReference type="EMBL" id="QDS77807.1"/>
    </source>
</evidence>
<keyword evidence="1" id="KW-1133">Transmembrane helix</keyword>
<feature type="transmembrane region" description="Helical" evidence="1">
    <location>
        <begin position="206"/>
        <end position="231"/>
    </location>
</feature>
<dbReference type="AlphaFoldDB" id="A0A517LQ95"/>
<gene>
    <name evidence="3" type="ORF">FKW77_005790</name>
</gene>
<dbReference type="STRING" id="50376.A0A517LQ95"/>
<dbReference type="InterPro" id="IPR046529">
    <property type="entry name" value="DUF6594"/>
</dbReference>
<organism evidence="3 4">
    <name type="scientific">Venturia effusa</name>
    <dbReference type="NCBI Taxonomy" id="50376"/>
    <lineage>
        <taxon>Eukaryota</taxon>
        <taxon>Fungi</taxon>
        <taxon>Dikarya</taxon>
        <taxon>Ascomycota</taxon>
        <taxon>Pezizomycotina</taxon>
        <taxon>Dothideomycetes</taxon>
        <taxon>Pleosporomycetidae</taxon>
        <taxon>Venturiales</taxon>
        <taxon>Venturiaceae</taxon>
        <taxon>Venturia</taxon>
    </lineage>
</organism>
<dbReference type="PANTHER" id="PTHR34502">
    <property type="entry name" value="DUF6594 DOMAIN-CONTAINING PROTEIN-RELATED"/>
    <property type="match status" value="1"/>
</dbReference>
<evidence type="ECO:0000256" key="1">
    <source>
        <dbReference type="SAM" id="Phobius"/>
    </source>
</evidence>
<keyword evidence="1" id="KW-0812">Transmembrane</keyword>
<feature type="domain" description="DUF6594" evidence="2">
    <location>
        <begin position="18"/>
        <end position="239"/>
    </location>
</feature>
<protein>
    <recommendedName>
        <fullName evidence="2">DUF6594 domain-containing protein</fullName>
    </recommendedName>
</protein>
<reference evidence="3 4" key="1">
    <citation type="submission" date="2019-07" db="EMBL/GenBank/DDBJ databases">
        <title>Finished genome of Venturia effusa.</title>
        <authorList>
            <person name="Young C.A."/>
            <person name="Cox M.P."/>
            <person name="Ganley A.R.D."/>
            <person name="David W.J."/>
        </authorList>
    </citation>
    <scope>NUCLEOTIDE SEQUENCE [LARGE SCALE GENOMIC DNA]</scope>
    <source>
        <strain evidence="4">albino</strain>
    </source>
</reference>
<accession>A0A517LQ95</accession>